<dbReference type="AlphaFoldDB" id="A0A1X6NHU9"/>
<dbReference type="STRING" id="670580.A0A1X6NHU9"/>
<dbReference type="OrthoDB" id="2781863at2759"/>
<proteinExistence type="predicted"/>
<keyword evidence="2" id="KW-1185">Reference proteome</keyword>
<dbReference type="Proteomes" id="UP000194127">
    <property type="component" value="Unassembled WGS sequence"/>
</dbReference>
<evidence type="ECO:0000313" key="1">
    <source>
        <dbReference type="EMBL" id="OSX68112.1"/>
    </source>
</evidence>
<reference evidence="1 2" key="1">
    <citation type="submission" date="2017-04" db="EMBL/GenBank/DDBJ databases">
        <title>Genome Sequence of the Model Brown-Rot Fungus Postia placenta SB12.</title>
        <authorList>
            <consortium name="DOE Joint Genome Institute"/>
            <person name="Gaskell J."/>
            <person name="Kersten P."/>
            <person name="Larrondo L.F."/>
            <person name="Canessa P."/>
            <person name="Martinez D."/>
            <person name="Hibbett D."/>
            <person name="Schmoll M."/>
            <person name="Kubicek C.P."/>
            <person name="Martinez A.T."/>
            <person name="Yadav J."/>
            <person name="Master E."/>
            <person name="Magnuson J.K."/>
            <person name="James T."/>
            <person name="Yaver D."/>
            <person name="Berka R."/>
            <person name="Labutti K."/>
            <person name="Lipzen A."/>
            <person name="Aerts A."/>
            <person name="Barry K."/>
            <person name="Henrissat B."/>
            <person name="Blanchette R."/>
            <person name="Grigoriev I."/>
            <person name="Cullen D."/>
        </authorList>
    </citation>
    <scope>NUCLEOTIDE SEQUENCE [LARGE SCALE GENOMIC DNA]</scope>
    <source>
        <strain evidence="1 2">MAD-698-R-SB12</strain>
    </source>
</reference>
<name>A0A1X6NHU9_9APHY</name>
<organism evidence="1 2">
    <name type="scientific">Postia placenta MAD-698-R-SB12</name>
    <dbReference type="NCBI Taxonomy" id="670580"/>
    <lineage>
        <taxon>Eukaryota</taxon>
        <taxon>Fungi</taxon>
        <taxon>Dikarya</taxon>
        <taxon>Basidiomycota</taxon>
        <taxon>Agaricomycotina</taxon>
        <taxon>Agaricomycetes</taxon>
        <taxon>Polyporales</taxon>
        <taxon>Adustoporiaceae</taxon>
        <taxon>Rhodonia</taxon>
    </lineage>
</organism>
<dbReference type="EMBL" id="KZ110591">
    <property type="protein sequence ID" value="OSX68112.1"/>
    <property type="molecule type" value="Genomic_DNA"/>
</dbReference>
<dbReference type="GeneID" id="36328644"/>
<accession>A0A1X6NHU9</accession>
<protein>
    <submittedName>
        <fullName evidence="1">Uncharacterized protein</fullName>
    </submittedName>
</protein>
<evidence type="ECO:0000313" key="2">
    <source>
        <dbReference type="Proteomes" id="UP000194127"/>
    </source>
</evidence>
<dbReference type="RefSeq" id="XP_024344906.1">
    <property type="nucleotide sequence ID" value="XM_024483695.1"/>
</dbReference>
<sequence length="105" mass="11781">MTQVTSVDAYWLAELGSVFYSVKEKNFDDRGNRRVTDREFSKKAELETEMARQREETAKQLKEEELATQISKGSASKIIVPGTPKHTGIGAGARVIQTPRRRVGI</sequence>
<gene>
    <name evidence="1" type="ORF">POSPLADRAFT_1128035</name>
</gene>